<sequence length="125" mass="12272">MEGSRKYEEAAAPGPPAAIQEAAAAPGLPAALQEAASAPGLPAVLQEAAAASGLPAALQEAAAALGPPAMLQEAEALQEADAGTRTLCPTSVMSLPQQLSMGQEVEKPGIRPCSGESVASADNSV</sequence>
<gene>
    <name evidence="2" type="ORF">NDU88_004178</name>
</gene>
<evidence type="ECO:0000313" key="3">
    <source>
        <dbReference type="Proteomes" id="UP001066276"/>
    </source>
</evidence>
<accession>A0AAV7TTE8</accession>
<protein>
    <submittedName>
        <fullName evidence="2">Uncharacterized protein</fullName>
    </submittedName>
</protein>
<keyword evidence="3" id="KW-1185">Reference proteome</keyword>
<name>A0AAV7TTE8_PLEWA</name>
<dbReference type="EMBL" id="JANPWB010000006">
    <property type="protein sequence ID" value="KAJ1178937.1"/>
    <property type="molecule type" value="Genomic_DNA"/>
</dbReference>
<evidence type="ECO:0000256" key="1">
    <source>
        <dbReference type="SAM" id="MobiDB-lite"/>
    </source>
</evidence>
<reference evidence="2" key="1">
    <citation type="journal article" date="2022" name="bioRxiv">
        <title>Sequencing and chromosome-scale assembly of the giantPleurodeles waltlgenome.</title>
        <authorList>
            <person name="Brown T."/>
            <person name="Elewa A."/>
            <person name="Iarovenko S."/>
            <person name="Subramanian E."/>
            <person name="Araus A.J."/>
            <person name="Petzold A."/>
            <person name="Susuki M."/>
            <person name="Suzuki K.-i.T."/>
            <person name="Hayashi T."/>
            <person name="Toyoda A."/>
            <person name="Oliveira C."/>
            <person name="Osipova E."/>
            <person name="Leigh N.D."/>
            <person name="Simon A."/>
            <person name="Yun M.H."/>
        </authorList>
    </citation>
    <scope>NUCLEOTIDE SEQUENCE</scope>
    <source>
        <strain evidence="2">20211129_DDA</strain>
        <tissue evidence="2">Liver</tissue>
    </source>
</reference>
<organism evidence="2 3">
    <name type="scientific">Pleurodeles waltl</name>
    <name type="common">Iberian ribbed newt</name>
    <dbReference type="NCBI Taxonomy" id="8319"/>
    <lineage>
        <taxon>Eukaryota</taxon>
        <taxon>Metazoa</taxon>
        <taxon>Chordata</taxon>
        <taxon>Craniata</taxon>
        <taxon>Vertebrata</taxon>
        <taxon>Euteleostomi</taxon>
        <taxon>Amphibia</taxon>
        <taxon>Batrachia</taxon>
        <taxon>Caudata</taxon>
        <taxon>Salamandroidea</taxon>
        <taxon>Salamandridae</taxon>
        <taxon>Pleurodelinae</taxon>
        <taxon>Pleurodeles</taxon>
    </lineage>
</organism>
<proteinExistence type="predicted"/>
<feature type="region of interest" description="Disordered" evidence="1">
    <location>
        <begin position="99"/>
        <end position="125"/>
    </location>
</feature>
<evidence type="ECO:0000313" key="2">
    <source>
        <dbReference type="EMBL" id="KAJ1178937.1"/>
    </source>
</evidence>
<dbReference type="AlphaFoldDB" id="A0AAV7TTE8"/>
<comment type="caution">
    <text evidence="2">The sequence shown here is derived from an EMBL/GenBank/DDBJ whole genome shotgun (WGS) entry which is preliminary data.</text>
</comment>
<dbReference type="Proteomes" id="UP001066276">
    <property type="component" value="Chromosome 3_2"/>
</dbReference>